<gene>
    <name evidence="2" type="ORF">AN957_22250</name>
</gene>
<keyword evidence="1" id="KW-1133">Transmembrane helix</keyword>
<evidence type="ECO:0000313" key="3">
    <source>
        <dbReference type="Proteomes" id="UP000050996"/>
    </source>
</evidence>
<sequence length="203" mass="23601">MKKLSESELSFQELNEIPRSSRQKQQTFQKIKCEISRESDTKRRVFPKILTGMVSLAACFLFVFIIFTETNLNNRTSLMASIEGKEIVQMGLASSKLGTSFLPGEEENQKNTFIIKDDNWSEIVFEMLKNAEISTIKPITDPSYDLLITLQGPDLLKIKVWEEKGEVYLRELNKDKYYYVPKEKSKVFLEYVHSLNHYITKPI</sequence>
<proteinExistence type="predicted"/>
<dbReference type="PATRIC" id="fig|1637975.4.peg.4440"/>
<keyword evidence="1" id="KW-0812">Transmembrane</keyword>
<feature type="transmembrane region" description="Helical" evidence="1">
    <location>
        <begin position="45"/>
        <end position="67"/>
    </location>
</feature>
<dbReference type="EMBL" id="LJIX01000006">
    <property type="protein sequence ID" value="KQL21023.1"/>
    <property type="molecule type" value="Genomic_DNA"/>
</dbReference>
<keyword evidence="1" id="KW-0472">Membrane</keyword>
<evidence type="ECO:0000256" key="1">
    <source>
        <dbReference type="SAM" id="Phobius"/>
    </source>
</evidence>
<dbReference type="AlphaFoldDB" id="A0A0Q3VIL2"/>
<keyword evidence="3" id="KW-1185">Reference proteome</keyword>
<protein>
    <submittedName>
        <fullName evidence="2">Uncharacterized protein</fullName>
    </submittedName>
</protein>
<name>A0A0Q3VIL2_9BACI</name>
<dbReference type="Proteomes" id="UP000050996">
    <property type="component" value="Unassembled WGS sequence"/>
</dbReference>
<dbReference type="RefSeq" id="WP_053474533.1">
    <property type="nucleotide sequence ID" value="NZ_CP085712.1"/>
</dbReference>
<comment type="caution">
    <text evidence="2">The sequence shown here is derived from an EMBL/GenBank/DDBJ whole genome shotgun (WGS) entry which is preliminary data.</text>
</comment>
<reference evidence="2 3" key="1">
    <citation type="submission" date="2015-09" db="EMBL/GenBank/DDBJ databases">
        <title>Genome sequencing project for genomic taxonomy and phylogenomics of Bacillus-like bacteria.</title>
        <authorList>
            <person name="Liu B."/>
            <person name="Wang J."/>
            <person name="Zhu Y."/>
            <person name="Liu G."/>
            <person name="Chen Q."/>
            <person name="Chen Z."/>
            <person name="Lan J."/>
            <person name="Che J."/>
            <person name="Ge C."/>
            <person name="Shi H."/>
            <person name="Pan Z."/>
            <person name="Liu X."/>
        </authorList>
    </citation>
    <scope>NUCLEOTIDE SEQUENCE [LARGE SCALE GENOMIC DNA]</scope>
    <source>
        <strain evidence="2 3">FJAT-18043</strain>
    </source>
</reference>
<accession>A0A0Q3VIL2</accession>
<evidence type="ECO:0000313" key="2">
    <source>
        <dbReference type="EMBL" id="KQL21023.1"/>
    </source>
</evidence>
<organism evidence="2 3">
    <name type="scientific">Cytobacillus solani</name>
    <dbReference type="NCBI Taxonomy" id="1637975"/>
    <lineage>
        <taxon>Bacteria</taxon>
        <taxon>Bacillati</taxon>
        <taxon>Bacillota</taxon>
        <taxon>Bacilli</taxon>
        <taxon>Bacillales</taxon>
        <taxon>Bacillaceae</taxon>
        <taxon>Cytobacillus</taxon>
    </lineage>
</organism>